<keyword evidence="2" id="KW-1185">Reference proteome</keyword>
<evidence type="ECO:0000313" key="1">
    <source>
        <dbReference type="EMBL" id="AXK35148.1"/>
    </source>
</evidence>
<dbReference type="RefSeq" id="WP_208881109.1">
    <property type="nucleotide sequence ID" value="NZ_CP031320.1"/>
</dbReference>
<dbReference type="EMBL" id="CP031320">
    <property type="protein sequence ID" value="AXK35148.1"/>
    <property type="molecule type" value="Genomic_DNA"/>
</dbReference>
<name>A0A345XU32_9ACTN</name>
<dbReference type="AlphaFoldDB" id="A0A345XU32"/>
<evidence type="ECO:0000313" key="2">
    <source>
        <dbReference type="Proteomes" id="UP000254425"/>
    </source>
</evidence>
<accession>A0A345XU32</accession>
<proteinExistence type="predicted"/>
<protein>
    <submittedName>
        <fullName evidence="1">Uncharacterized protein</fullName>
    </submittedName>
</protein>
<dbReference type="KEGG" id="sarm:DVA86_23375"/>
<dbReference type="Proteomes" id="UP000254425">
    <property type="component" value="Chromosome"/>
</dbReference>
<reference evidence="1 2" key="1">
    <citation type="submission" date="2018-07" db="EMBL/GenBank/DDBJ databases">
        <title>Draft genome of the type strain Streptomyces armeniacus ATCC 15676.</title>
        <authorList>
            <person name="Labana P."/>
            <person name="Gosse J.T."/>
            <person name="Boddy C.N."/>
        </authorList>
    </citation>
    <scope>NUCLEOTIDE SEQUENCE [LARGE SCALE GENOMIC DNA]</scope>
    <source>
        <strain evidence="1 2">ATCC 15676</strain>
    </source>
</reference>
<gene>
    <name evidence="1" type="ORF">DVA86_23375</name>
</gene>
<organism evidence="1 2">
    <name type="scientific">Streptomyces armeniacus</name>
    <dbReference type="NCBI Taxonomy" id="83291"/>
    <lineage>
        <taxon>Bacteria</taxon>
        <taxon>Bacillati</taxon>
        <taxon>Actinomycetota</taxon>
        <taxon>Actinomycetes</taxon>
        <taxon>Kitasatosporales</taxon>
        <taxon>Streptomycetaceae</taxon>
        <taxon>Streptomyces</taxon>
    </lineage>
</organism>
<sequence>MPHLHTRAAVEEYLRVREDLFLAMRTDRSNGVEAHEIARTAAGTYTRPVIMAYLSCVELRDDARAALRRAGLDHCAGVRSTGAGGRAPRAVLLALTREPAELADTERSALPERLVHALAQADIRTRPADGSALARLLYAGEEVHLHRAER</sequence>